<keyword evidence="2" id="KW-1185">Reference proteome</keyword>
<dbReference type="Proteomes" id="UP000253083">
    <property type="component" value="Unassembled WGS sequence"/>
</dbReference>
<evidence type="ECO:0000313" key="2">
    <source>
        <dbReference type="Proteomes" id="UP000253083"/>
    </source>
</evidence>
<reference evidence="1 2" key="1">
    <citation type="submission" date="2018-06" db="EMBL/GenBank/DDBJ databases">
        <title>Genomic Encyclopedia of Type Strains, Phase IV (KMG-IV): sequencing the most valuable type-strain genomes for metagenomic binning, comparative biology and taxonomic classification.</title>
        <authorList>
            <person name="Goeker M."/>
        </authorList>
    </citation>
    <scope>NUCLEOTIDE SEQUENCE [LARGE SCALE GENOMIC DNA]</scope>
    <source>
        <strain evidence="1 2">DSM 24032</strain>
    </source>
</reference>
<dbReference type="EMBL" id="QNRT01000001">
    <property type="protein sequence ID" value="RBP52845.1"/>
    <property type="molecule type" value="Genomic_DNA"/>
</dbReference>
<dbReference type="AlphaFoldDB" id="A0A395JQK8"/>
<sequence>MIVKNKTPITKLFRYHQDDLRGIFITALVKLLSQYV</sequence>
<organism evidence="1 2">
    <name type="scientific">Arenicella xantha</name>
    <dbReference type="NCBI Taxonomy" id="644221"/>
    <lineage>
        <taxon>Bacteria</taxon>
        <taxon>Pseudomonadati</taxon>
        <taxon>Pseudomonadota</taxon>
        <taxon>Gammaproteobacteria</taxon>
        <taxon>Arenicellales</taxon>
        <taxon>Arenicellaceae</taxon>
        <taxon>Arenicella</taxon>
    </lineage>
</organism>
<comment type="caution">
    <text evidence="1">The sequence shown here is derived from an EMBL/GenBank/DDBJ whole genome shotgun (WGS) entry which is preliminary data.</text>
</comment>
<name>A0A395JQK8_9GAMM</name>
<proteinExistence type="predicted"/>
<protein>
    <submittedName>
        <fullName evidence="1">Uncharacterized protein</fullName>
    </submittedName>
</protein>
<dbReference type="InParanoid" id="A0A395JQK8"/>
<gene>
    <name evidence="1" type="ORF">DFR28_101229</name>
</gene>
<accession>A0A395JQK8</accession>
<evidence type="ECO:0000313" key="1">
    <source>
        <dbReference type="EMBL" id="RBP52845.1"/>
    </source>
</evidence>